<dbReference type="GO" id="GO:0030245">
    <property type="term" value="P:cellulose catabolic process"/>
    <property type="evidence" value="ECO:0007669"/>
    <property type="project" value="UniProtKB-KW"/>
</dbReference>
<evidence type="ECO:0000256" key="5">
    <source>
        <dbReference type="ARBA" id="ARBA00023001"/>
    </source>
</evidence>
<name>A0AAV2H7L0_LYMST</name>
<organism evidence="10 11">
    <name type="scientific">Lymnaea stagnalis</name>
    <name type="common">Great pond snail</name>
    <name type="synonym">Helix stagnalis</name>
    <dbReference type="NCBI Taxonomy" id="6523"/>
    <lineage>
        <taxon>Eukaryota</taxon>
        <taxon>Metazoa</taxon>
        <taxon>Spiralia</taxon>
        <taxon>Lophotrochozoa</taxon>
        <taxon>Mollusca</taxon>
        <taxon>Gastropoda</taxon>
        <taxon>Heterobranchia</taxon>
        <taxon>Euthyneura</taxon>
        <taxon>Panpulmonata</taxon>
        <taxon>Hygrophila</taxon>
        <taxon>Lymnaeoidea</taxon>
        <taxon>Lymnaeidae</taxon>
        <taxon>Lymnaea</taxon>
    </lineage>
</organism>
<comment type="similarity">
    <text evidence="2">Belongs to the glycosyl hydrolase 9 (cellulase E) family.</text>
</comment>
<evidence type="ECO:0000256" key="8">
    <source>
        <dbReference type="ARBA" id="ARBA00023326"/>
    </source>
</evidence>
<dbReference type="SUPFAM" id="SSF49384">
    <property type="entry name" value="Carbohydrate-binding domain"/>
    <property type="match status" value="1"/>
</dbReference>
<dbReference type="InterPro" id="IPR012341">
    <property type="entry name" value="6hp_glycosidase-like_sf"/>
</dbReference>
<comment type="catalytic activity">
    <reaction evidence="1">
        <text>Endohydrolysis of (1-&gt;4)-beta-D-glucosidic linkages in cellulose, lichenin and cereal beta-D-glucans.</text>
        <dbReference type="EC" id="3.2.1.4"/>
    </reaction>
</comment>
<accession>A0AAV2H7L0</accession>
<keyword evidence="5" id="KW-0136">Cellulose degradation</keyword>
<evidence type="ECO:0000256" key="7">
    <source>
        <dbReference type="ARBA" id="ARBA00023295"/>
    </source>
</evidence>
<evidence type="ECO:0000313" key="11">
    <source>
        <dbReference type="Proteomes" id="UP001497497"/>
    </source>
</evidence>
<keyword evidence="6" id="KW-0119">Carbohydrate metabolism</keyword>
<reference evidence="10 11" key="1">
    <citation type="submission" date="2024-04" db="EMBL/GenBank/DDBJ databases">
        <authorList>
            <consortium name="Genoscope - CEA"/>
            <person name="William W."/>
        </authorList>
    </citation>
    <scope>NUCLEOTIDE SEQUENCE [LARGE SCALE GENOMIC DNA]</scope>
</reference>
<evidence type="ECO:0000259" key="9">
    <source>
        <dbReference type="Pfam" id="PF00759"/>
    </source>
</evidence>
<dbReference type="PANTHER" id="PTHR22298">
    <property type="entry name" value="ENDO-1,4-BETA-GLUCANASE"/>
    <property type="match status" value="1"/>
</dbReference>
<evidence type="ECO:0000256" key="1">
    <source>
        <dbReference type="ARBA" id="ARBA00000966"/>
    </source>
</evidence>
<dbReference type="EC" id="3.2.1.4" evidence="3"/>
<dbReference type="AlphaFoldDB" id="A0AAV2H7L0"/>
<proteinExistence type="inferred from homology"/>
<dbReference type="GO" id="GO:0008810">
    <property type="term" value="F:cellulase activity"/>
    <property type="evidence" value="ECO:0007669"/>
    <property type="project" value="UniProtKB-EC"/>
</dbReference>
<evidence type="ECO:0000256" key="6">
    <source>
        <dbReference type="ARBA" id="ARBA00023277"/>
    </source>
</evidence>
<evidence type="ECO:0000313" key="10">
    <source>
        <dbReference type="EMBL" id="CAL1529412.1"/>
    </source>
</evidence>
<dbReference type="GO" id="GO:0030247">
    <property type="term" value="F:polysaccharide binding"/>
    <property type="evidence" value="ECO:0007669"/>
    <property type="project" value="InterPro"/>
</dbReference>
<gene>
    <name evidence="10" type="ORF">GSLYS_00003567001</name>
</gene>
<dbReference type="Gene3D" id="2.60.40.290">
    <property type="match status" value="1"/>
</dbReference>
<dbReference type="InterPro" id="IPR008965">
    <property type="entry name" value="CBM2/CBM3_carb-bd_dom_sf"/>
</dbReference>
<dbReference type="Proteomes" id="UP001497497">
    <property type="component" value="Unassembled WGS sequence"/>
</dbReference>
<evidence type="ECO:0000256" key="2">
    <source>
        <dbReference type="ARBA" id="ARBA00007072"/>
    </source>
</evidence>
<protein>
    <recommendedName>
        <fullName evidence="3">cellulase</fullName>
        <ecNumber evidence="3">3.2.1.4</ecNumber>
    </recommendedName>
</protein>
<dbReference type="InterPro" id="IPR012291">
    <property type="entry name" value="CBM2_carb-bd_dom_sf"/>
</dbReference>
<sequence length="725" mass="80061">MAIMELFYSNSCLRVIILAVLFTYTLSDVDVTLTRHWAGGFQGQACFDVTRDLRGWNATFKFDDEIETLMSWQADVIEVRANGTVYILRNTFSNEHVTSGAEFCILFIGTNNGTLPNLTASLDQLPGGGHHVLPEHNITSVYPTTSDGVTATMVVSEDWTIFKGQFQFPVSEDMMSWLVNITYDMPVVLTSTNVGKILSNPGASAAWSVVNNEHQPILHPGDTFSLSVNGRYQVGPPTPKGRAVLLNLGKDRWIVLTAPQNFTSKYNYDDALMKSIMFYDAQRSGPTGADNRIPYRGDSGLNDMGDNGESLVGGWYNGAGTMKYTATIAYSTTMLIWGYLAQKDAYQSAGQQGYFLDSIKWSLDYLIKCHTQPEELYIQIGNLTDDQHYWGAPELMNQSRPTYKVNATHPGSDVSMETAAAFASGYLAFKDDNGTFSSTLLDHAKKLWDFALAHQGRYSDSQPTLEDYYSSTNLTDMFCWGSVWLYQTTQDTKYLTAAESYVDLQPYDGLTPLRSSRKLANQLLLYQMTNKTQYRTYIENAFVSIFPGGDVPYTPKGLVFYSQQPSSNLYSADISLLALMAADAGIHPAEYKHWSMCQVHYILGDTGFSYVVGFGDKYPLRAQHKASSCPISPAPCGELMKVSSLPNVHILYGALVAGPDLLDHYRDDRTDADNSVGIIYNSGLQGAIAGLQSLILNGQHPEQTGTHSCPYTPGLIATTDGIIGK</sequence>
<evidence type="ECO:0000256" key="3">
    <source>
        <dbReference type="ARBA" id="ARBA00012601"/>
    </source>
</evidence>
<keyword evidence="11" id="KW-1185">Reference proteome</keyword>
<dbReference type="Gene3D" id="1.50.10.10">
    <property type="match status" value="1"/>
</dbReference>
<keyword evidence="7" id="KW-0326">Glycosidase</keyword>
<keyword evidence="8" id="KW-0624">Polysaccharide degradation</keyword>
<dbReference type="EMBL" id="CAXITT010000048">
    <property type="protein sequence ID" value="CAL1529412.1"/>
    <property type="molecule type" value="Genomic_DNA"/>
</dbReference>
<dbReference type="Pfam" id="PF00759">
    <property type="entry name" value="Glyco_hydro_9"/>
    <property type="match status" value="1"/>
</dbReference>
<feature type="domain" description="Glycoside hydrolase family 9" evidence="9">
    <location>
        <begin position="268"/>
        <end position="687"/>
    </location>
</feature>
<keyword evidence="4" id="KW-0378">Hydrolase</keyword>
<evidence type="ECO:0000256" key="4">
    <source>
        <dbReference type="ARBA" id="ARBA00022801"/>
    </source>
</evidence>
<comment type="caution">
    <text evidence="10">The sequence shown here is derived from an EMBL/GenBank/DDBJ whole genome shotgun (WGS) entry which is preliminary data.</text>
</comment>
<dbReference type="InterPro" id="IPR001701">
    <property type="entry name" value="Glyco_hydro_9"/>
</dbReference>
<dbReference type="InterPro" id="IPR008928">
    <property type="entry name" value="6-hairpin_glycosidase_sf"/>
</dbReference>
<dbReference type="SUPFAM" id="SSF48208">
    <property type="entry name" value="Six-hairpin glycosidases"/>
    <property type="match status" value="1"/>
</dbReference>